<evidence type="ECO:0000256" key="1">
    <source>
        <dbReference type="SAM" id="MobiDB-lite"/>
    </source>
</evidence>
<evidence type="ECO:0000256" key="2">
    <source>
        <dbReference type="SAM" id="Phobius"/>
    </source>
</evidence>
<sequence length="281" mass="32871">MQIIVSYLTDMNDEIDSSSESTFQTEENGSSCNEEEAFQNRSETEEKQVLIRSEQRIHAVLDGYIHAMEKWKNEQIQQKLQLIELRTLWEKYKDEQILLEQELIENRTSVEKYKDEQIQQNFKLAEFRALLEKYRNEQIQLKQQLTECHTSLEKCKDEQVQLKQKLIGTCASLNKVEAFIQLLSNRVCSLNDKLGKLVNFDDVFNPNTPKPAVEVTLAGLPVELFMVIVFCMLSIAIALVVLYLYYNYYLNTPPPPPIPKYQDSFICRWGATIERALRTVW</sequence>
<keyword evidence="2" id="KW-0472">Membrane</keyword>
<proteinExistence type="predicted"/>
<keyword evidence="2" id="KW-0812">Transmembrane</keyword>
<gene>
    <name evidence="3" type="ORF">Clacol_000051</name>
</gene>
<organism evidence="3 4">
    <name type="scientific">Clathrus columnatus</name>
    <dbReference type="NCBI Taxonomy" id="1419009"/>
    <lineage>
        <taxon>Eukaryota</taxon>
        <taxon>Fungi</taxon>
        <taxon>Dikarya</taxon>
        <taxon>Basidiomycota</taxon>
        <taxon>Agaricomycotina</taxon>
        <taxon>Agaricomycetes</taxon>
        <taxon>Phallomycetidae</taxon>
        <taxon>Phallales</taxon>
        <taxon>Clathraceae</taxon>
        <taxon>Clathrus</taxon>
    </lineage>
</organism>
<feature type="region of interest" description="Disordered" evidence="1">
    <location>
        <begin position="15"/>
        <end position="45"/>
    </location>
</feature>
<feature type="compositionally biased region" description="Polar residues" evidence="1">
    <location>
        <begin position="18"/>
        <end position="32"/>
    </location>
</feature>
<feature type="transmembrane region" description="Helical" evidence="2">
    <location>
        <begin position="224"/>
        <end position="246"/>
    </location>
</feature>
<keyword evidence="2" id="KW-1133">Transmembrane helix</keyword>
<protein>
    <submittedName>
        <fullName evidence="3">Uncharacterized protein</fullName>
    </submittedName>
</protein>
<dbReference type="AlphaFoldDB" id="A0AAV4ZW69"/>
<accession>A0AAV4ZW69</accession>
<evidence type="ECO:0000313" key="4">
    <source>
        <dbReference type="Proteomes" id="UP001050691"/>
    </source>
</evidence>
<comment type="caution">
    <text evidence="3">The sequence shown here is derived from an EMBL/GenBank/DDBJ whole genome shotgun (WGS) entry which is preliminary data.</text>
</comment>
<keyword evidence="4" id="KW-1185">Reference proteome</keyword>
<dbReference type="EMBL" id="BPWL01000001">
    <property type="protein sequence ID" value="GJJ05864.1"/>
    <property type="molecule type" value="Genomic_DNA"/>
</dbReference>
<evidence type="ECO:0000313" key="3">
    <source>
        <dbReference type="EMBL" id="GJJ05864.1"/>
    </source>
</evidence>
<dbReference type="Proteomes" id="UP001050691">
    <property type="component" value="Unassembled WGS sequence"/>
</dbReference>
<name>A0AAV4ZW69_9AGAM</name>
<reference evidence="3" key="1">
    <citation type="submission" date="2021-10" db="EMBL/GenBank/DDBJ databases">
        <title>De novo Genome Assembly of Clathrus columnatus (Basidiomycota, Fungi) Using Illumina and Nanopore Sequence Data.</title>
        <authorList>
            <person name="Ogiso-Tanaka E."/>
            <person name="Itagaki H."/>
            <person name="Hosoya T."/>
            <person name="Hosaka K."/>
        </authorList>
    </citation>
    <scope>NUCLEOTIDE SEQUENCE</scope>
    <source>
        <strain evidence="3">MO-923</strain>
    </source>
</reference>